<keyword evidence="6 7" id="KW-0472">Membrane</keyword>
<evidence type="ECO:0000313" key="10">
    <source>
        <dbReference type="Proteomes" id="UP000235828"/>
    </source>
</evidence>
<protein>
    <submittedName>
        <fullName evidence="9">Putative ABC-type nitrate/sulfonate/bicarbonate transport system, permease component</fullName>
    </submittedName>
</protein>
<evidence type="ECO:0000256" key="4">
    <source>
        <dbReference type="ARBA" id="ARBA00022692"/>
    </source>
</evidence>
<feature type="transmembrane region" description="Helical" evidence="7">
    <location>
        <begin position="132"/>
        <end position="152"/>
    </location>
</feature>
<feature type="transmembrane region" description="Helical" evidence="7">
    <location>
        <begin position="229"/>
        <end position="248"/>
    </location>
</feature>
<keyword evidence="2 7" id="KW-0813">Transport</keyword>
<keyword evidence="3" id="KW-1003">Cell membrane</keyword>
<dbReference type="Proteomes" id="UP000235828">
    <property type="component" value="Chromosome A"/>
</dbReference>
<feature type="transmembrane region" description="Helical" evidence="7">
    <location>
        <begin position="12"/>
        <end position="32"/>
    </location>
</feature>
<feature type="transmembrane region" description="Helical" evidence="7">
    <location>
        <begin position="106"/>
        <end position="126"/>
    </location>
</feature>
<dbReference type="PROSITE" id="PS50928">
    <property type="entry name" value="ABC_TM1"/>
    <property type="match status" value="1"/>
</dbReference>
<accession>A0A2N8ZD88</accession>
<comment type="subcellular location">
    <subcellularLocation>
        <location evidence="1 7">Cell membrane</location>
        <topology evidence="1 7">Multi-pass membrane protein</topology>
    </subcellularLocation>
</comment>
<dbReference type="InterPro" id="IPR035906">
    <property type="entry name" value="MetI-like_sf"/>
</dbReference>
<dbReference type="PANTHER" id="PTHR30151">
    <property type="entry name" value="ALKANE SULFONATE ABC TRANSPORTER-RELATED, MEMBRANE SUBUNIT"/>
    <property type="match status" value="1"/>
</dbReference>
<evidence type="ECO:0000259" key="8">
    <source>
        <dbReference type="PROSITE" id="PS50928"/>
    </source>
</evidence>
<keyword evidence="4 7" id="KW-0812">Transmembrane</keyword>
<evidence type="ECO:0000256" key="5">
    <source>
        <dbReference type="ARBA" id="ARBA00022989"/>
    </source>
</evidence>
<dbReference type="GO" id="GO:0005886">
    <property type="term" value="C:plasma membrane"/>
    <property type="evidence" value="ECO:0007669"/>
    <property type="project" value="UniProtKB-SubCell"/>
</dbReference>
<keyword evidence="5 7" id="KW-1133">Transmembrane helix</keyword>
<evidence type="ECO:0000313" key="9">
    <source>
        <dbReference type="EMBL" id="SON49867.1"/>
    </source>
</evidence>
<feature type="transmembrane region" description="Helical" evidence="7">
    <location>
        <begin position="173"/>
        <end position="193"/>
    </location>
</feature>
<dbReference type="KEGG" id="vta:A1888"/>
<feature type="domain" description="ABC transmembrane type-1" evidence="8">
    <location>
        <begin position="67"/>
        <end position="245"/>
    </location>
</feature>
<sequence length="262" mass="28705">MSRLIIWLKNSFHYVWSGFGALASILVFFAFWDYGNHVYGDFILPSPLASLTRLKELFVDGNAGEYLWVTTYRALVGFGLAITLGSLLGTLSGLSATLSMAVRPLVTILIGVPPIAWIVLALLWFGADDSTAIFTITVTALPITFAAGVQGARTLDKRLSEMAHSFGVSRWMLFYDVQFPHILSYLFPSWITALGTSWKVVVMAELLSSNSGVGAGLASARVNIDTAATMAWIVAIVSVLLIAEYAVFEPIKRKVEKWRESD</sequence>
<evidence type="ECO:0000256" key="7">
    <source>
        <dbReference type="RuleBase" id="RU363032"/>
    </source>
</evidence>
<reference evidence="9 10" key="1">
    <citation type="submission" date="2017-10" db="EMBL/GenBank/DDBJ databases">
        <authorList>
            <person name="Banno H."/>
            <person name="Chua N.-H."/>
        </authorList>
    </citation>
    <scope>NUCLEOTIDE SEQUENCE [LARGE SCALE GENOMIC DNA]</scope>
    <source>
        <strain evidence="9">Vibrio tapetis CECT4600</strain>
    </source>
</reference>
<gene>
    <name evidence="9" type="ORF">VTAP4600_A1888</name>
</gene>
<dbReference type="OrthoDB" id="8138334at2"/>
<dbReference type="GO" id="GO:0055085">
    <property type="term" value="P:transmembrane transport"/>
    <property type="evidence" value="ECO:0007669"/>
    <property type="project" value="InterPro"/>
</dbReference>
<evidence type="ECO:0000256" key="6">
    <source>
        <dbReference type="ARBA" id="ARBA00023136"/>
    </source>
</evidence>
<name>A0A2N8ZD88_9VIBR</name>
<keyword evidence="10" id="KW-1185">Reference proteome</keyword>
<evidence type="ECO:0000256" key="2">
    <source>
        <dbReference type="ARBA" id="ARBA00022448"/>
    </source>
</evidence>
<organism evidence="9 10">
    <name type="scientific">Vibrio tapetis subsp. tapetis</name>
    <dbReference type="NCBI Taxonomy" id="1671868"/>
    <lineage>
        <taxon>Bacteria</taxon>
        <taxon>Pseudomonadati</taxon>
        <taxon>Pseudomonadota</taxon>
        <taxon>Gammaproteobacteria</taxon>
        <taxon>Vibrionales</taxon>
        <taxon>Vibrionaceae</taxon>
        <taxon>Vibrio</taxon>
    </lineage>
</organism>
<proteinExistence type="inferred from homology"/>
<dbReference type="PANTHER" id="PTHR30151:SF0">
    <property type="entry name" value="ABC TRANSPORTER PERMEASE PROTEIN MJ0413-RELATED"/>
    <property type="match status" value="1"/>
</dbReference>
<comment type="similarity">
    <text evidence="7">Belongs to the binding-protein-dependent transport system permease family.</text>
</comment>
<evidence type="ECO:0000256" key="1">
    <source>
        <dbReference type="ARBA" id="ARBA00004651"/>
    </source>
</evidence>
<dbReference type="Gene3D" id="1.10.3720.10">
    <property type="entry name" value="MetI-like"/>
    <property type="match status" value="1"/>
</dbReference>
<evidence type="ECO:0000256" key="3">
    <source>
        <dbReference type="ARBA" id="ARBA00022475"/>
    </source>
</evidence>
<dbReference type="CDD" id="cd06261">
    <property type="entry name" value="TM_PBP2"/>
    <property type="match status" value="1"/>
</dbReference>
<feature type="transmembrane region" description="Helical" evidence="7">
    <location>
        <begin position="74"/>
        <end position="94"/>
    </location>
</feature>
<dbReference type="AlphaFoldDB" id="A0A2N8ZD88"/>
<dbReference type="EMBL" id="LT960611">
    <property type="protein sequence ID" value="SON49867.1"/>
    <property type="molecule type" value="Genomic_DNA"/>
</dbReference>
<dbReference type="Pfam" id="PF00528">
    <property type="entry name" value="BPD_transp_1"/>
    <property type="match status" value="1"/>
</dbReference>
<dbReference type="SUPFAM" id="SSF161098">
    <property type="entry name" value="MetI-like"/>
    <property type="match status" value="1"/>
</dbReference>
<dbReference type="RefSeq" id="WP_102522461.1">
    <property type="nucleotide sequence ID" value="NZ_LT960611.1"/>
</dbReference>
<dbReference type="InterPro" id="IPR000515">
    <property type="entry name" value="MetI-like"/>
</dbReference>